<dbReference type="GO" id="GO:0016491">
    <property type="term" value="F:oxidoreductase activity"/>
    <property type="evidence" value="ECO:0007669"/>
    <property type="project" value="TreeGrafter"/>
</dbReference>
<reference evidence="2" key="1">
    <citation type="submission" date="2019-10" db="EMBL/GenBank/DDBJ databases">
        <title>Metagenomic sequencing of thiosulfate-disproportionating enrichment culture.</title>
        <authorList>
            <person name="Umezawa K."/>
            <person name="Kojima H."/>
            <person name="Fukui M."/>
        </authorList>
    </citation>
    <scope>NUCLEOTIDE SEQUENCE</scope>
    <source>
        <strain evidence="2">45J</strain>
    </source>
</reference>
<evidence type="ECO:0008006" key="3">
    <source>
        <dbReference type="Google" id="ProtNLM"/>
    </source>
</evidence>
<sequence>MTRNIKKLIQRLGDNDPVIRRRVAEELSEGDERAIYPLIKSLSDENAGVQDAAMRSLISIGQSNEYFGEIVGYMVLPLLRENSYLRNTALIILTSLDGVVVPLLYPLLKDKDDDVRKFAIDLMGDIKKGVEPSMIVPLLNDHNANVRAAAAKSLGLLGYRDAIPELIKAIKDEEWVCFSALDALGNLKAVEAVKDIGSLLNSSSEAVCFAAIETLGKIGSEKAVDALISYLPKASQDEGNAIIKSLIQIGITPEMTDLSEHLIKMLKDGDWEEKEIAMKGIVSLNCKEAVPVIVDIAGSLDPSVPENEERIRLLKDTISSIDSEDELLNLLDSPDIKYRGKSFAIEILGNIRSKKAISKLVDYLDDVRRDLRRASAEALGEIGEPNSTEHLIEVSIKDVDAHVRRSAIEAIGNIRAKDAFKSLMDLLEVERYYDVIEKIVEALIKIDADVFLSNVSGYRDNVREIIAKTVSDVDILLVLADDPNKKVKMAAIYGLGRIGTDKAVSRLIWFLGDSDPDIRKAAVVGLGEARYCSHELFDALHDDDPWVRFYTIKAIAFSCDKEEAINMISTMLSDEFIPVVMSAIDTIKEIGGREAYEVLAQHKEHSNPDVRDKIKEALSSL</sequence>
<dbReference type="InterPro" id="IPR016024">
    <property type="entry name" value="ARM-type_fold"/>
</dbReference>
<dbReference type="SMART" id="SM00567">
    <property type="entry name" value="EZ_HEAT"/>
    <property type="match status" value="10"/>
</dbReference>
<comment type="function">
    <text evidence="1">Catalyzes the hydroxylation of the N(6)-(4-aminobutyl)-L-lysine intermediate produced by deoxyhypusine synthase/DHPS on a critical lysine of the eukaryotic translation initiation factor 5A/eIF-5A. This is the second step of the post-translational modification of that lysine into an unusual amino acid residue named hypusine. Hypusination is unique to mature eIF-5A factor and is essential for its function.</text>
</comment>
<comment type="caution">
    <text evidence="2">The sequence shown here is derived from an EMBL/GenBank/DDBJ whole genome shotgun (WGS) entry which is preliminary data.</text>
</comment>
<evidence type="ECO:0000256" key="1">
    <source>
        <dbReference type="ARBA" id="ARBA00045876"/>
    </source>
</evidence>
<dbReference type="Pfam" id="PF03130">
    <property type="entry name" value="HEAT_PBS"/>
    <property type="match status" value="2"/>
</dbReference>
<dbReference type="PROSITE" id="PS50077">
    <property type="entry name" value="HEAT_REPEAT"/>
    <property type="match status" value="1"/>
</dbReference>
<dbReference type="Pfam" id="PF13646">
    <property type="entry name" value="HEAT_2"/>
    <property type="match status" value="5"/>
</dbReference>
<dbReference type="SUPFAM" id="SSF48371">
    <property type="entry name" value="ARM repeat"/>
    <property type="match status" value="2"/>
</dbReference>
<dbReference type="InterPro" id="IPR004155">
    <property type="entry name" value="PBS_lyase_HEAT"/>
</dbReference>
<dbReference type="PANTHER" id="PTHR12697:SF5">
    <property type="entry name" value="DEOXYHYPUSINE HYDROXYLASE"/>
    <property type="match status" value="1"/>
</dbReference>
<dbReference type="InterPro" id="IPR011989">
    <property type="entry name" value="ARM-like"/>
</dbReference>
<dbReference type="AlphaFoldDB" id="A0A5J4L2L0"/>
<accession>A0A5J4L2L0</accession>
<gene>
    <name evidence="2" type="ORF">A45J_2228</name>
</gene>
<dbReference type="EMBL" id="BLAB01000001">
    <property type="protein sequence ID" value="GER94465.1"/>
    <property type="molecule type" value="Genomic_DNA"/>
</dbReference>
<protein>
    <recommendedName>
        <fullName evidence="3">HEAT repeat domain-containing protein</fullName>
    </recommendedName>
</protein>
<organism evidence="2">
    <name type="scientific">hot springs metagenome</name>
    <dbReference type="NCBI Taxonomy" id="433727"/>
    <lineage>
        <taxon>unclassified sequences</taxon>
        <taxon>metagenomes</taxon>
        <taxon>ecological metagenomes</taxon>
    </lineage>
</organism>
<dbReference type="Gene3D" id="1.25.10.10">
    <property type="entry name" value="Leucine-rich Repeat Variant"/>
    <property type="match status" value="4"/>
</dbReference>
<dbReference type="InterPro" id="IPR021133">
    <property type="entry name" value="HEAT_type_2"/>
</dbReference>
<proteinExistence type="predicted"/>
<evidence type="ECO:0000313" key="2">
    <source>
        <dbReference type="EMBL" id="GER94465.1"/>
    </source>
</evidence>
<name>A0A5J4L2L0_9ZZZZ</name>
<dbReference type="PANTHER" id="PTHR12697">
    <property type="entry name" value="PBS LYASE HEAT-LIKE PROTEIN"/>
    <property type="match status" value="1"/>
</dbReference>